<dbReference type="InterPro" id="IPR006665">
    <property type="entry name" value="OmpA-like"/>
</dbReference>
<keyword evidence="6 7" id="KW-0472">Membrane</keyword>
<keyword evidence="5 7" id="KW-1133">Transmembrane helix</keyword>
<evidence type="ECO:0000256" key="1">
    <source>
        <dbReference type="ARBA" id="ARBA00004162"/>
    </source>
</evidence>
<dbReference type="PANTHER" id="PTHR30329:SF21">
    <property type="entry name" value="LIPOPROTEIN YIAD-RELATED"/>
    <property type="match status" value="1"/>
</dbReference>
<feature type="domain" description="OmpA-like" evidence="8">
    <location>
        <begin position="137"/>
        <end position="256"/>
    </location>
</feature>
<evidence type="ECO:0000313" key="9">
    <source>
        <dbReference type="EMBL" id="VAX34068.1"/>
    </source>
</evidence>
<reference evidence="9" key="1">
    <citation type="submission" date="2018-06" db="EMBL/GenBank/DDBJ databases">
        <authorList>
            <person name="Zhirakovskaya E."/>
        </authorList>
    </citation>
    <scope>NUCLEOTIDE SEQUENCE</scope>
</reference>
<dbReference type="PANTHER" id="PTHR30329">
    <property type="entry name" value="STATOR ELEMENT OF FLAGELLAR MOTOR COMPLEX"/>
    <property type="match status" value="1"/>
</dbReference>
<protein>
    <submittedName>
        <fullName evidence="9">Flagellar motor rotation protein MotB</fullName>
    </submittedName>
</protein>
<evidence type="ECO:0000256" key="7">
    <source>
        <dbReference type="SAM" id="Phobius"/>
    </source>
</evidence>
<evidence type="ECO:0000256" key="6">
    <source>
        <dbReference type="ARBA" id="ARBA00023136"/>
    </source>
</evidence>
<gene>
    <name evidence="9" type="ORF">MNBD_NITROSPIRAE03-1291</name>
</gene>
<accession>A0A3B1DDK3</accession>
<sequence>MKDSKIIIKKVKKTGEGERHGGSWKVAYADFVTAMMAFFLLLWLVTMVSPEKRARIATYFKEFSIFEKGGTSFMDKSSEMFNEPGETSDKAFSDNYGTFGDNGITPEALQQAIKEAVETLLGDIKDQILVRIVKEGVKIEIIDKNGSSMFPSGSAELTPKAGEILKVLADNINNINNKLFIEGHTDSYSYSSNSNYSNWELSADRANAARRDLERLGIAPARIVRVVGYADKSPLFTDSPRDPRNRRISIVILFPDKKKAGKKQVASIQYP</sequence>
<dbReference type="InterPro" id="IPR050330">
    <property type="entry name" value="Bact_OuterMem_StrucFunc"/>
</dbReference>
<dbReference type="Pfam" id="PF00691">
    <property type="entry name" value="OmpA"/>
    <property type="match status" value="1"/>
</dbReference>
<keyword evidence="9" id="KW-0966">Cell projection</keyword>
<evidence type="ECO:0000259" key="8">
    <source>
        <dbReference type="PROSITE" id="PS51123"/>
    </source>
</evidence>
<keyword evidence="3" id="KW-1003">Cell membrane</keyword>
<dbReference type="InterPro" id="IPR025713">
    <property type="entry name" value="MotB-like_N_dom"/>
</dbReference>
<dbReference type="CDD" id="cd07185">
    <property type="entry name" value="OmpA_C-like"/>
    <property type="match status" value="1"/>
</dbReference>
<organism evidence="9">
    <name type="scientific">hydrothermal vent metagenome</name>
    <dbReference type="NCBI Taxonomy" id="652676"/>
    <lineage>
        <taxon>unclassified sequences</taxon>
        <taxon>metagenomes</taxon>
        <taxon>ecological metagenomes</taxon>
    </lineage>
</organism>
<dbReference type="PROSITE" id="PS51123">
    <property type="entry name" value="OMPA_2"/>
    <property type="match status" value="1"/>
</dbReference>
<proteinExistence type="inferred from homology"/>
<keyword evidence="4 7" id="KW-0812">Transmembrane</keyword>
<keyword evidence="9" id="KW-0282">Flagellum</keyword>
<dbReference type="InterPro" id="IPR036737">
    <property type="entry name" value="OmpA-like_sf"/>
</dbReference>
<dbReference type="EMBL" id="UOGI01000249">
    <property type="protein sequence ID" value="VAX34068.1"/>
    <property type="molecule type" value="Genomic_DNA"/>
</dbReference>
<evidence type="ECO:0000256" key="3">
    <source>
        <dbReference type="ARBA" id="ARBA00022475"/>
    </source>
</evidence>
<dbReference type="AlphaFoldDB" id="A0A3B1DDK3"/>
<evidence type="ECO:0000256" key="4">
    <source>
        <dbReference type="ARBA" id="ARBA00022692"/>
    </source>
</evidence>
<comment type="subcellular location">
    <subcellularLocation>
        <location evidence="1">Cell membrane</location>
        <topology evidence="1">Single-pass membrane protein</topology>
    </subcellularLocation>
</comment>
<feature type="transmembrane region" description="Helical" evidence="7">
    <location>
        <begin position="26"/>
        <end position="45"/>
    </location>
</feature>
<evidence type="ECO:0000256" key="5">
    <source>
        <dbReference type="ARBA" id="ARBA00022989"/>
    </source>
</evidence>
<comment type="similarity">
    <text evidence="2">Belongs to the MotB family.</text>
</comment>
<dbReference type="GO" id="GO:0005886">
    <property type="term" value="C:plasma membrane"/>
    <property type="evidence" value="ECO:0007669"/>
    <property type="project" value="UniProtKB-SubCell"/>
</dbReference>
<dbReference type="Pfam" id="PF13677">
    <property type="entry name" value="MotB_plug"/>
    <property type="match status" value="1"/>
</dbReference>
<keyword evidence="9" id="KW-0969">Cilium</keyword>
<dbReference type="SUPFAM" id="SSF103088">
    <property type="entry name" value="OmpA-like"/>
    <property type="match status" value="1"/>
</dbReference>
<evidence type="ECO:0000256" key="2">
    <source>
        <dbReference type="ARBA" id="ARBA00008914"/>
    </source>
</evidence>
<dbReference type="Gene3D" id="3.30.1330.60">
    <property type="entry name" value="OmpA-like domain"/>
    <property type="match status" value="1"/>
</dbReference>
<name>A0A3B1DDK3_9ZZZZ</name>